<feature type="transmembrane region" description="Helical" evidence="6">
    <location>
        <begin position="20"/>
        <end position="40"/>
    </location>
</feature>
<keyword evidence="4 6" id="KW-1133">Transmembrane helix</keyword>
<gene>
    <name evidence="8" type="ORF">C0630_19615</name>
</gene>
<feature type="transmembrane region" description="Helical" evidence="6">
    <location>
        <begin position="109"/>
        <end position="129"/>
    </location>
</feature>
<evidence type="ECO:0000313" key="9">
    <source>
        <dbReference type="Proteomes" id="UP000235015"/>
    </source>
</evidence>
<dbReference type="InterPro" id="IPR051542">
    <property type="entry name" value="Hydrogenase_cytochrome"/>
</dbReference>
<dbReference type="PANTHER" id="PTHR30485:SF2">
    <property type="entry name" value="BLL0597 PROTEIN"/>
    <property type="match status" value="1"/>
</dbReference>
<dbReference type="STRING" id="1111735.GCA_000428045_01158"/>
<dbReference type="Proteomes" id="UP000235015">
    <property type="component" value="Unassembled WGS sequence"/>
</dbReference>
<keyword evidence="5 6" id="KW-0472">Membrane</keyword>
<dbReference type="GO" id="GO:0005886">
    <property type="term" value="C:plasma membrane"/>
    <property type="evidence" value="ECO:0007669"/>
    <property type="project" value="UniProtKB-SubCell"/>
</dbReference>
<comment type="subcellular location">
    <subcellularLocation>
        <location evidence="1">Cell membrane</location>
        <topology evidence="1">Multi-pass membrane protein</topology>
    </subcellularLocation>
</comment>
<feature type="domain" description="Cytochrome b561 bacterial/Ni-hydrogenase" evidence="7">
    <location>
        <begin position="17"/>
        <end position="190"/>
    </location>
</feature>
<evidence type="ECO:0000259" key="7">
    <source>
        <dbReference type="Pfam" id="PF01292"/>
    </source>
</evidence>
<keyword evidence="2" id="KW-1003">Cell membrane</keyword>
<dbReference type="RefSeq" id="WP_273441080.1">
    <property type="nucleotide sequence ID" value="NZ_PKUN01000031.1"/>
</dbReference>
<comment type="caution">
    <text evidence="8">The sequence shown here is derived from an EMBL/GenBank/DDBJ whole genome shotgun (WGS) entry which is preliminary data.</text>
</comment>
<evidence type="ECO:0000256" key="6">
    <source>
        <dbReference type="SAM" id="Phobius"/>
    </source>
</evidence>
<protein>
    <recommendedName>
        <fullName evidence="7">Cytochrome b561 bacterial/Ni-hydrogenase domain-containing protein</fullName>
    </recommendedName>
</protein>
<dbReference type="InterPro" id="IPR018588">
    <property type="entry name" value="Dihaem_cytochrome-c"/>
</dbReference>
<dbReference type="InterPro" id="IPR011577">
    <property type="entry name" value="Cyt_b561_bac/Ni-Hgenase"/>
</dbReference>
<sequence>MTQRKSNGGVRETKVRVWDIPIRLFHWTLVSCFVIAWFTLDNRYLDVHVFAGYLMGGLILFRLLWGFIGGPYARFRNFAFNYSKVQNYLKDVLNKHPSRFLGHNPAGSWAIYLLLGLGLSMVITGLLAFGGEERQGPLAGLLNFPQGRFAHELHEWLSWLMLGVVIIHVMGVLVESMLHRENLVVSMLTGFKSSTAGAMSTLSHWKVGATMLVAIFTAGLFWFRGHLTETPEQLYQPFYGPALPDNSLWREECGACHLAFHPSLLPARSWKAMMQEQASHFGEDLSLEQDTVKQIETFLVENAAEQGLTEAAWKINRSIPQTEILLRITEAPYWIKKHQEISDAVWKHPKVNGQVDCAACHIDAAAGTFEDAAMHLPDDVKATVTSE</sequence>
<feature type="transmembrane region" description="Helical" evidence="6">
    <location>
        <begin position="205"/>
        <end position="223"/>
    </location>
</feature>
<dbReference type="GO" id="GO:0009055">
    <property type="term" value="F:electron transfer activity"/>
    <property type="evidence" value="ECO:0007669"/>
    <property type="project" value="InterPro"/>
</dbReference>
<dbReference type="SUPFAM" id="SSF81342">
    <property type="entry name" value="Transmembrane di-heme cytochromes"/>
    <property type="match status" value="1"/>
</dbReference>
<evidence type="ECO:0000256" key="3">
    <source>
        <dbReference type="ARBA" id="ARBA00022692"/>
    </source>
</evidence>
<dbReference type="GO" id="GO:0020037">
    <property type="term" value="F:heme binding"/>
    <property type="evidence" value="ECO:0007669"/>
    <property type="project" value="TreeGrafter"/>
</dbReference>
<dbReference type="InterPro" id="IPR016174">
    <property type="entry name" value="Di-haem_cyt_TM"/>
</dbReference>
<organism evidence="8 9">
    <name type="scientific">Sedimenticola selenatireducens</name>
    <dbReference type="NCBI Taxonomy" id="191960"/>
    <lineage>
        <taxon>Bacteria</taxon>
        <taxon>Pseudomonadati</taxon>
        <taxon>Pseudomonadota</taxon>
        <taxon>Gammaproteobacteria</taxon>
        <taxon>Chromatiales</taxon>
        <taxon>Sedimenticolaceae</taxon>
        <taxon>Sedimenticola</taxon>
    </lineage>
</organism>
<keyword evidence="3 6" id="KW-0812">Transmembrane</keyword>
<feature type="transmembrane region" description="Helical" evidence="6">
    <location>
        <begin position="156"/>
        <end position="178"/>
    </location>
</feature>
<dbReference type="EMBL" id="PKUN01000031">
    <property type="protein sequence ID" value="PLX59630.1"/>
    <property type="molecule type" value="Genomic_DNA"/>
</dbReference>
<accession>A0A2N6CRD6</accession>
<dbReference type="Gene3D" id="1.20.950.20">
    <property type="entry name" value="Transmembrane di-heme cytochromes, Chain C"/>
    <property type="match status" value="1"/>
</dbReference>
<dbReference type="PANTHER" id="PTHR30485">
    <property type="entry name" value="NI/FE-HYDROGENASE 1 B-TYPE CYTOCHROME SUBUNIT"/>
    <property type="match status" value="1"/>
</dbReference>
<evidence type="ECO:0000256" key="5">
    <source>
        <dbReference type="ARBA" id="ARBA00023136"/>
    </source>
</evidence>
<dbReference type="Pfam" id="PF09626">
    <property type="entry name" value="DHC"/>
    <property type="match status" value="1"/>
</dbReference>
<evidence type="ECO:0000256" key="1">
    <source>
        <dbReference type="ARBA" id="ARBA00004651"/>
    </source>
</evidence>
<feature type="transmembrane region" description="Helical" evidence="6">
    <location>
        <begin position="47"/>
        <end position="68"/>
    </location>
</feature>
<dbReference type="AlphaFoldDB" id="A0A2N6CRD6"/>
<evidence type="ECO:0000256" key="4">
    <source>
        <dbReference type="ARBA" id="ARBA00022989"/>
    </source>
</evidence>
<name>A0A2N6CRD6_9GAMM</name>
<proteinExistence type="predicted"/>
<evidence type="ECO:0000256" key="2">
    <source>
        <dbReference type="ARBA" id="ARBA00022475"/>
    </source>
</evidence>
<reference evidence="8 9" key="1">
    <citation type="submission" date="2017-11" db="EMBL/GenBank/DDBJ databases">
        <title>Genome-resolved metagenomics identifies genetic mobility, metabolic interactions, and unexpected diversity in perchlorate-reducing communities.</title>
        <authorList>
            <person name="Barnum T.P."/>
            <person name="Figueroa I.A."/>
            <person name="Carlstrom C.I."/>
            <person name="Lucas L.N."/>
            <person name="Engelbrektson A.L."/>
            <person name="Coates J.D."/>
        </authorList>
    </citation>
    <scope>NUCLEOTIDE SEQUENCE [LARGE SCALE GENOMIC DNA]</scope>
    <source>
        <strain evidence="8">BM301</strain>
    </source>
</reference>
<dbReference type="GO" id="GO:0022904">
    <property type="term" value="P:respiratory electron transport chain"/>
    <property type="evidence" value="ECO:0007669"/>
    <property type="project" value="InterPro"/>
</dbReference>
<evidence type="ECO:0000313" key="8">
    <source>
        <dbReference type="EMBL" id="PLX59630.1"/>
    </source>
</evidence>
<dbReference type="Pfam" id="PF01292">
    <property type="entry name" value="Ni_hydr_CYTB"/>
    <property type="match status" value="1"/>
</dbReference>